<protein>
    <submittedName>
        <fullName evidence="1">Uncharacterized protein</fullName>
    </submittedName>
</protein>
<name>A0A420N6N9_FUSOX</name>
<evidence type="ECO:0000313" key="2">
    <source>
        <dbReference type="Proteomes" id="UP000285084"/>
    </source>
</evidence>
<organism evidence="1 2">
    <name type="scientific">Fusarium oxysporum</name>
    <name type="common">Fusarium vascular wilt</name>
    <dbReference type="NCBI Taxonomy" id="5507"/>
    <lineage>
        <taxon>Eukaryota</taxon>
        <taxon>Fungi</taxon>
        <taxon>Dikarya</taxon>
        <taxon>Ascomycota</taxon>
        <taxon>Pezizomycotina</taxon>
        <taxon>Sordariomycetes</taxon>
        <taxon>Hypocreomycetidae</taxon>
        <taxon>Hypocreales</taxon>
        <taxon>Nectriaceae</taxon>
        <taxon>Fusarium</taxon>
        <taxon>Fusarium oxysporum species complex</taxon>
    </lineage>
</organism>
<reference evidence="1 2" key="1">
    <citation type="journal article" date="2018" name="Sci. Rep.">
        <title>Characterisation of pathogen-specific regions and novel effector candidates in Fusarium oxysporum f. sp. cepae.</title>
        <authorList>
            <person name="Armitage A.D."/>
            <person name="Taylor A."/>
            <person name="Sobczyk M.K."/>
            <person name="Baxter L."/>
            <person name="Greenfield B.P."/>
            <person name="Bates H.J."/>
            <person name="Wilson F."/>
            <person name="Jackson A.C."/>
            <person name="Ott S."/>
            <person name="Harrison R.J."/>
            <person name="Clarkson J.P."/>
        </authorList>
    </citation>
    <scope>NUCLEOTIDE SEQUENCE [LARGE SCALE GENOMIC DNA]</scope>
    <source>
        <strain evidence="1 2">Fo_A13</strain>
    </source>
</reference>
<sequence length="34" mass="3627">MGISLEDLAPAVPVVSIKVPESFNYGPTILRSIL</sequence>
<dbReference type="EMBL" id="MRCX01000056">
    <property type="protein sequence ID" value="RKK75936.1"/>
    <property type="molecule type" value="Genomic_DNA"/>
</dbReference>
<comment type="caution">
    <text evidence="1">The sequence shown here is derived from an EMBL/GenBank/DDBJ whole genome shotgun (WGS) entry which is preliminary data.</text>
</comment>
<evidence type="ECO:0000313" key="1">
    <source>
        <dbReference type="EMBL" id="RKK75936.1"/>
    </source>
</evidence>
<accession>A0A420N6N9</accession>
<dbReference type="AlphaFoldDB" id="A0A420N6N9"/>
<dbReference type="Proteomes" id="UP000285084">
    <property type="component" value="Unassembled WGS sequence"/>
</dbReference>
<gene>
    <name evidence="1" type="ORF">BFJ69_g7266</name>
</gene>
<proteinExistence type="predicted"/>